<proteinExistence type="predicted"/>
<dbReference type="EMBL" id="CAUYUJ010019707">
    <property type="protein sequence ID" value="CAK0893089.1"/>
    <property type="molecule type" value="Genomic_DNA"/>
</dbReference>
<feature type="non-terminal residue" evidence="2">
    <location>
        <position position="1"/>
    </location>
</feature>
<sequence length="139" mass="13947">VTPQPKPPAKLSPGALDSLRRLIESTAAREGMGTTEVLHALGYGREISEGDGEGKDVNAAMQGGKGDGKGKGVNVAPRSGKGGGTSKDVIVALHNGKGDGKDGNAYHVAPRPSAAGDLPDTVVGTTNGDVQLAPEALKK</sequence>
<feature type="non-terminal residue" evidence="2">
    <location>
        <position position="139"/>
    </location>
</feature>
<gene>
    <name evidence="2" type="ORF">PCOR1329_LOCUS72553</name>
</gene>
<keyword evidence="3" id="KW-1185">Reference proteome</keyword>
<feature type="region of interest" description="Disordered" evidence="1">
    <location>
        <begin position="48"/>
        <end position="139"/>
    </location>
</feature>
<evidence type="ECO:0000313" key="3">
    <source>
        <dbReference type="Proteomes" id="UP001189429"/>
    </source>
</evidence>
<comment type="caution">
    <text evidence="2">The sequence shown here is derived from an EMBL/GenBank/DDBJ whole genome shotgun (WGS) entry which is preliminary data.</text>
</comment>
<protein>
    <submittedName>
        <fullName evidence="2">Uncharacterized protein</fullName>
    </submittedName>
</protein>
<name>A0ABN9X327_9DINO</name>
<accession>A0ABN9X327</accession>
<organism evidence="2 3">
    <name type="scientific">Prorocentrum cordatum</name>
    <dbReference type="NCBI Taxonomy" id="2364126"/>
    <lineage>
        <taxon>Eukaryota</taxon>
        <taxon>Sar</taxon>
        <taxon>Alveolata</taxon>
        <taxon>Dinophyceae</taxon>
        <taxon>Prorocentrales</taxon>
        <taxon>Prorocentraceae</taxon>
        <taxon>Prorocentrum</taxon>
    </lineage>
</organism>
<reference evidence="2" key="1">
    <citation type="submission" date="2023-10" db="EMBL/GenBank/DDBJ databases">
        <authorList>
            <person name="Chen Y."/>
            <person name="Shah S."/>
            <person name="Dougan E. K."/>
            <person name="Thang M."/>
            <person name="Chan C."/>
        </authorList>
    </citation>
    <scope>NUCLEOTIDE SEQUENCE [LARGE SCALE GENOMIC DNA]</scope>
</reference>
<evidence type="ECO:0000256" key="1">
    <source>
        <dbReference type="SAM" id="MobiDB-lite"/>
    </source>
</evidence>
<dbReference type="Proteomes" id="UP001189429">
    <property type="component" value="Unassembled WGS sequence"/>
</dbReference>
<evidence type="ECO:0000313" key="2">
    <source>
        <dbReference type="EMBL" id="CAK0893089.1"/>
    </source>
</evidence>